<keyword evidence="1" id="KW-0472">Membrane</keyword>
<evidence type="ECO:0000313" key="3">
    <source>
        <dbReference type="EMBL" id="MBD2868609.1"/>
    </source>
</evidence>
<protein>
    <submittedName>
        <fullName evidence="3">Histidine kinase</fullName>
    </submittedName>
</protein>
<dbReference type="InterPro" id="IPR036890">
    <property type="entry name" value="HATPase_C_sf"/>
</dbReference>
<dbReference type="Pfam" id="PF02518">
    <property type="entry name" value="HATPase_c"/>
    <property type="match status" value="1"/>
</dbReference>
<reference evidence="3" key="1">
    <citation type="submission" date="2020-09" db="EMBL/GenBank/DDBJ databases">
        <title>A novel bacterium of genus Paenibacillus, isolated from South China Sea.</title>
        <authorList>
            <person name="Huang H."/>
            <person name="Mo K."/>
            <person name="Hu Y."/>
        </authorList>
    </citation>
    <scope>NUCLEOTIDE SEQUENCE</scope>
    <source>
        <strain evidence="3">IB182493</strain>
    </source>
</reference>
<organism evidence="3 4">
    <name type="scientific">Paenibacillus arenilitoris</name>
    <dbReference type="NCBI Taxonomy" id="2772299"/>
    <lineage>
        <taxon>Bacteria</taxon>
        <taxon>Bacillati</taxon>
        <taxon>Bacillota</taxon>
        <taxon>Bacilli</taxon>
        <taxon>Bacillales</taxon>
        <taxon>Paenibacillaceae</taxon>
        <taxon>Paenibacillus</taxon>
    </lineage>
</organism>
<proteinExistence type="predicted"/>
<dbReference type="SUPFAM" id="SSF55874">
    <property type="entry name" value="ATPase domain of HSP90 chaperone/DNA topoisomerase II/histidine kinase"/>
    <property type="match status" value="1"/>
</dbReference>
<dbReference type="SMART" id="SM00387">
    <property type="entry name" value="HATPase_c"/>
    <property type="match status" value="1"/>
</dbReference>
<name>A0A927H6I8_9BACL</name>
<evidence type="ECO:0000259" key="2">
    <source>
        <dbReference type="SMART" id="SM00387"/>
    </source>
</evidence>
<feature type="transmembrane region" description="Helical" evidence="1">
    <location>
        <begin position="277"/>
        <end position="302"/>
    </location>
</feature>
<evidence type="ECO:0000256" key="1">
    <source>
        <dbReference type="SAM" id="Phobius"/>
    </source>
</evidence>
<dbReference type="PANTHER" id="PTHR34220">
    <property type="entry name" value="SENSOR HISTIDINE KINASE YPDA"/>
    <property type="match status" value="1"/>
</dbReference>
<keyword evidence="1" id="KW-1133">Transmembrane helix</keyword>
<dbReference type="RefSeq" id="WP_190860009.1">
    <property type="nucleotide sequence ID" value="NZ_JACXIY010000010.1"/>
</dbReference>
<dbReference type="Proteomes" id="UP000632125">
    <property type="component" value="Unassembled WGS sequence"/>
</dbReference>
<keyword evidence="3" id="KW-0808">Transferase</keyword>
<accession>A0A927H6I8</accession>
<keyword evidence="1" id="KW-0812">Transmembrane</keyword>
<dbReference type="Gene3D" id="3.30.565.10">
    <property type="entry name" value="Histidine kinase-like ATPase, C-terminal domain"/>
    <property type="match status" value="1"/>
</dbReference>
<comment type="caution">
    <text evidence="3">The sequence shown here is derived from an EMBL/GenBank/DDBJ whole genome shotgun (WGS) entry which is preliminary data.</text>
</comment>
<dbReference type="AlphaFoldDB" id="A0A927H6I8"/>
<dbReference type="GO" id="GO:0016020">
    <property type="term" value="C:membrane"/>
    <property type="evidence" value="ECO:0007669"/>
    <property type="project" value="InterPro"/>
</dbReference>
<dbReference type="InterPro" id="IPR003594">
    <property type="entry name" value="HATPase_dom"/>
</dbReference>
<dbReference type="InterPro" id="IPR010559">
    <property type="entry name" value="Sig_transdc_His_kin_internal"/>
</dbReference>
<evidence type="ECO:0000313" key="4">
    <source>
        <dbReference type="Proteomes" id="UP000632125"/>
    </source>
</evidence>
<sequence>MAKRTKDKSYPIRHYVKIMLVILIGVLALDCIVSFAAISIVKQQTARHMQDTANLYINRINLDFSNINQYMGWTLANDPNVKIMNKHEPVDAEFLKANNELYKRFSELQKNYEQEYNFFVYLKERDYFLNSSPISLIYPDYLALKNEIMSYVQDIDLFEKFYSNWTPIRLNDKYFIINIVPYYDSYMICLISADNLIGPLRQIDLGENGFVSLVNPNGEVIANSAQEAAMKKAESKGWLPGFAQSKTNVSGQFSNATFGVNLHIEFGNFEKIMIAQLLIMLLAVIVACAVCGIMVYFNILILRPLKNFSYNLTQFNEDNKPLELKMNRIVELEYANKLFKNLLEQIRIFKIDSYEHELEKQKIQLDYMKLQIKPHFFLNCLTNIYSMAQMHMFEEIQGMAISTSNYFRYLFQNGQDFVRLDDEIDHVRIYLEIQKHRYRDAFDYEIERADGTGDLKIPPLVLQTFVENAVKYAVSRVSAVLIRLEVGLAEDAGGETAVVRISDTGPGFPADILEKLAGGEPLDQSEGHRIGIMNTVKRLEHLYRREADIAFANGEDGGARVTIRLPQPPPNQAEGSGAI</sequence>
<keyword evidence="3" id="KW-0418">Kinase</keyword>
<gene>
    <name evidence="3" type="ORF">IDH41_08465</name>
</gene>
<dbReference type="InterPro" id="IPR050640">
    <property type="entry name" value="Bact_2-comp_sensor_kinase"/>
</dbReference>
<dbReference type="PANTHER" id="PTHR34220:SF7">
    <property type="entry name" value="SENSOR HISTIDINE KINASE YPDA"/>
    <property type="match status" value="1"/>
</dbReference>
<keyword evidence="4" id="KW-1185">Reference proteome</keyword>
<dbReference type="Pfam" id="PF06580">
    <property type="entry name" value="His_kinase"/>
    <property type="match status" value="1"/>
</dbReference>
<dbReference type="GO" id="GO:0000155">
    <property type="term" value="F:phosphorelay sensor kinase activity"/>
    <property type="evidence" value="ECO:0007669"/>
    <property type="project" value="InterPro"/>
</dbReference>
<feature type="transmembrane region" description="Helical" evidence="1">
    <location>
        <begin position="20"/>
        <end position="41"/>
    </location>
</feature>
<dbReference type="CDD" id="cd18774">
    <property type="entry name" value="PDC2_HK_sensor"/>
    <property type="match status" value="1"/>
</dbReference>
<feature type="domain" description="Histidine kinase/HSP90-like ATPase" evidence="2">
    <location>
        <begin position="453"/>
        <end position="569"/>
    </location>
</feature>
<dbReference type="EMBL" id="JACXIY010000010">
    <property type="protein sequence ID" value="MBD2868609.1"/>
    <property type="molecule type" value="Genomic_DNA"/>
</dbReference>